<keyword evidence="8" id="KW-0395">Inflammatory response</keyword>
<feature type="domain" description="Chemokine interleukin-8-like" evidence="10">
    <location>
        <begin position="31"/>
        <end position="90"/>
    </location>
</feature>
<dbReference type="GO" id="GO:0030335">
    <property type="term" value="P:positive regulation of cell migration"/>
    <property type="evidence" value="ECO:0007669"/>
    <property type="project" value="TreeGrafter"/>
</dbReference>
<dbReference type="PANTHER" id="PTHR12015">
    <property type="entry name" value="SMALL INDUCIBLE CYTOKINE A"/>
    <property type="match status" value="1"/>
</dbReference>
<proteinExistence type="inferred from homology"/>
<dbReference type="InParanoid" id="A0A2Y9E3I5"/>
<keyword evidence="4 9" id="KW-0202">Cytokine</keyword>
<evidence type="ECO:0000256" key="5">
    <source>
        <dbReference type="ARBA" id="ARBA00022525"/>
    </source>
</evidence>
<evidence type="ECO:0000313" key="12">
    <source>
        <dbReference type="RefSeq" id="XP_004385512.1"/>
    </source>
</evidence>
<dbReference type="InterPro" id="IPR036048">
    <property type="entry name" value="Interleukin_8-like_sf"/>
</dbReference>
<evidence type="ECO:0000256" key="2">
    <source>
        <dbReference type="ARBA" id="ARBA00010868"/>
    </source>
</evidence>
<dbReference type="OrthoDB" id="9404618at2759"/>
<dbReference type="GO" id="GO:0061844">
    <property type="term" value="P:antimicrobial humoral immune response mediated by antimicrobial peptide"/>
    <property type="evidence" value="ECO:0007669"/>
    <property type="project" value="TreeGrafter"/>
</dbReference>
<feature type="signal peptide" evidence="9">
    <location>
        <begin position="1"/>
        <end position="23"/>
    </location>
</feature>
<evidence type="ECO:0000313" key="11">
    <source>
        <dbReference type="Proteomes" id="UP000248480"/>
    </source>
</evidence>
<evidence type="ECO:0000256" key="3">
    <source>
        <dbReference type="ARBA" id="ARBA00022500"/>
    </source>
</evidence>
<dbReference type="FunFam" id="2.40.50.40:FF:000002">
    <property type="entry name" value="C-C motif chemokine"/>
    <property type="match status" value="1"/>
</dbReference>
<evidence type="ECO:0000256" key="4">
    <source>
        <dbReference type="ARBA" id="ARBA00022514"/>
    </source>
</evidence>
<dbReference type="Proteomes" id="UP000248480">
    <property type="component" value="Unplaced"/>
</dbReference>
<dbReference type="GO" id="GO:0006954">
    <property type="term" value="P:inflammatory response"/>
    <property type="evidence" value="ECO:0007669"/>
    <property type="project" value="UniProtKB-KW"/>
</dbReference>
<dbReference type="Gene3D" id="2.40.50.40">
    <property type="match status" value="1"/>
</dbReference>
<dbReference type="GO" id="GO:0070098">
    <property type="term" value="P:chemokine-mediated signaling pathway"/>
    <property type="evidence" value="ECO:0007669"/>
    <property type="project" value="TreeGrafter"/>
</dbReference>
<dbReference type="GO" id="GO:0005615">
    <property type="term" value="C:extracellular space"/>
    <property type="evidence" value="ECO:0007669"/>
    <property type="project" value="UniProtKB-KW"/>
</dbReference>
<evidence type="ECO:0000256" key="6">
    <source>
        <dbReference type="ARBA" id="ARBA00022729"/>
    </source>
</evidence>
<accession>A0A2Y9E3I5</accession>
<sequence length="110" mass="12229">MKVSSVLLSLLLTTATFSTQLLAQPYSISIPITCCFNVVSRKIPIQKLVSYTRVINSQCPQEAVIFKTKLAKEVCADPKERWVQDFMKLLDQKSQTPKPSTVTPGLGDRA</sequence>
<keyword evidence="3 9" id="KW-0145">Chemotaxis</keyword>
<dbReference type="Pfam" id="PF00048">
    <property type="entry name" value="IL8"/>
    <property type="match status" value="1"/>
</dbReference>
<evidence type="ECO:0000259" key="10">
    <source>
        <dbReference type="SMART" id="SM00199"/>
    </source>
</evidence>
<dbReference type="InterPro" id="IPR039809">
    <property type="entry name" value="Chemokine_b/g/d"/>
</dbReference>
<dbReference type="InterPro" id="IPR000827">
    <property type="entry name" value="Chemokine_CC_CS"/>
</dbReference>
<evidence type="ECO:0000256" key="9">
    <source>
        <dbReference type="RuleBase" id="RU361150"/>
    </source>
</evidence>
<keyword evidence="7" id="KW-1015">Disulfide bond</keyword>
<dbReference type="RefSeq" id="XP_004385512.1">
    <property type="nucleotide sequence ID" value="XM_004385455.3"/>
</dbReference>
<dbReference type="GO" id="GO:0048020">
    <property type="term" value="F:CCR chemokine receptor binding"/>
    <property type="evidence" value="ECO:0007669"/>
    <property type="project" value="TreeGrafter"/>
</dbReference>
<evidence type="ECO:0000256" key="8">
    <source>
        <dbReference type="ARBA" id="ARBA00023198"/>
    </source>
</evidence>
<dbReference type="GO" id="GO:0048245">
    <property type="term" value="P:eosinophil chemotaxis"/>
    <property type="evidence" value="ECO:0007669"/>
    <property type="project" value="TreeGrafter"/>
</dbReference>
<keyword evidence="11" id="KW-1185">Reference proteome</keyword>
<dbReference type="SUPFAM" id="SSF54117">
    <property type="entry name" value="Interleukin 8-like chemokines"/>
    <property type="match status" value="1"/>
</dbReference>
<comment type="similarity">
    <text evidence="2 9">Belongs to the intercrine beta (chemokine CC) family.</text>
</comment>
<dbReference type="KEGG" id="tmu:101359398"/>
<dbReference type="InterPro" id="IPR001811">
    <property type="entry name" value="Chemokine_IL8-like_dom"/>
</dbReference>
<gene>
    <name evidence="12" type="primary">LOC101359398</name>
</gene>
<evidence type="ECO:0000256" key="1">
    <source>
        <dbReference type="ARBA" id="ARBA00004613"/>
    </source>
</evidence>
<dbReference type="FunCoup" id="A0A2Y9E3I5">
    <property type="interactions" value="525"/>
</dbReference>
<comment type="subcellular location">
    <subcellularLocation>
        <location evidence="1 9">Secreted</location>
    </subcellularLocation>
</comment>
<protein>
    <recommendedName>
        <fullName evidence="9">C-C motif chemokine</fullName>
    </recommendedName>
</protein>
<reference evidence="12" key="1">
    <citation type="submission" date="2025-08" db="UniProtKB">
        <authorList>
            <consortium name="RefSeq"/>
        </authorList>
    </citation>
    <scope>IDENTIFICATION</scope>
</reference>
<keyword evidence="5 9" id="KW-0964">Secreted</keyword>
<dbReference type="PANTHER" id="PTHR12015:SF209">
    <property type="entry name" value="C-C MOTIF CHEMOKINE 8"/>
    <property type="match status" value="1"/>
</dbReference>
<dbReference type="STRING" id="127582.A0A2Y9E3I5"/>
<feature type="chain" id="PRO_5015801406" description="C-C motif chemokine" evidence="9">
    <location>
        <begin position="24"/>
        <end position="110"/>
    </location>
</feature>
<dbReference type="SMART" id="SM00199">
    <property type="entry name" value="SCY"/>
    <property type="match status" value="1"/>
</dbReference>
<evidence type="ECO:0000256" key="7">
    <source>
        <dbReference type="ARBA" id="ARBA00023157"/>
    </source>
</evidence>
<dbReference type="GeneID" id="101359398"/>
<dbReference type="GO" id="GO:0008009">
    <property type="term" value="F:chemokine activity"/>
    <property type="evidence" value="ECO:0007669"/>
    <property type="project" value="InterPro"/>
</dbReference>
<dbReference type="PROSITE" id="PS00472">
    <property type="entry name" value="SMALL_CYTOKINES_CC"/>
    <property type="match status" value="1"/>
</dbReference>
<organism evidence="11 12">
    <name type="scientific">Trichechus manatus latirostris</name>
    <name type="common">Florida manatee</name>
    <dbReference type="NCBI Taxonomy" id="127582"/>
    <lineage>
        <taxon>Eukaryota</taxon>
        <taxon>Metazoa</taxon>
        <taxon>Chordata</taxon>
        <taxon>Craniata</taxon>
        <taxon>Vertebrata</taxon>
        <taxon>Euteleostomi</taxon>
        <taxon>Mammalia</taxon>
        <taxon>Eutheria</taxon>
        <taxon>Afrotheria</taxon>
        <taxon>Sirenia</taxon>
        <taxon>Trichechidae</taxon>
        <taxon>Trichechus</taxon>
    </lineage>
</organism>
<name>A0A2Y9E3I5_TRIMA</name>
<dbReference type="AlphaFoldDB" id="A0A2Y9E3I5"/>
<dbReference type="CDD" id="cd00272">
    <property type="entry name" value="Chemokine_CC"/>
    <property type="match status" value="1"/>
</dbReference>
<keyword evidence="6 9" id="KW-0732">Signal</keyword>